<dbReference type="Pfam" id="PF20448">
    <property type="entry name" value="DUF6705"/>
    <property type="match status" value="1"/>
</dbReference>
<organism evidence="2 3">
    <name type="scientific">Flavobacterium ponti</name>
    <dbReference type="NCBI Taxonomy" id="665133"/>
    <lineage>
        <taxon>Bacteria</taxon>
        <taxon>Pseudomonadati</taxon>
        <taxon>Bacteroidota</taxon>
        <taxon>Flavobacteriia</taxon>
        <taxon>Flavobacteriales</taxon>
        <taxon>Flavobacteriaceae</taxon>
        <taxon>Flavobacterium</taxon>
    </lineage>
</organism>
<comment type="caution">
    <text evidence="2">The sequence shown here is derived from an EMBL/GenBank/DDBJ whole genome shotgun (WGS) entry which is preliminary data.</text>
</comment>
<evidence type="ECO:0000313" key="3">
    <source>
        <dbReference type="Proteomes" id="UP001595885"/>
    </source>
</evidence>
<feature type="domain" description="DUF6705" evidence="1">
    <location>
        <begin position="1"/>
        <end position="200"/>
    </location>
</feature>
<name>A0ABV9P7B7_9FLAO</name>
<protein>
    <submittedName>
        <fullName evidence="2">DUF6705 family protein</fullName>
    </submittedName>
</protein>
<keyword evidence="3" id="KW-1185">Reference proteome</keyword>
<dbReference type="EMBL" id="JBHSGW010000009">
    <property type="protein sequence ID" value="MFC4739829.1"/>
    <property type="molecule type" value="Genomic_DNA"/>
</dbReference>
<gene>
    <name evidence="2" type="ORF">ACFO3U_07470</name>
</gene>
<dbReference type="InterPro" id="IPR046551">
    <property type="entry name" value="DUF6705"/>
</dbReference>
<dbReference type="Proteomes" id="UP001595885">
    <property type="component" value="Unassembled WGS sequence"/>
</dbReference>
<accession>A0ABV9P7B7</accession>
<evidence type="ECO:0000259" key="1">
    <source>
        <dbReference type="Pfam" id="PF20448"/>
    </source>
</evidence>
<evidence type="ECO:0000313" key="2">
    <source>
        <dbReference type="EMBL" id="MFC4739829.1"/>
    </source>
</evidence>
<reference evidence="3" key="1">
    <citation type="journal article" date="2019" name="Int. J. Syst. Evol. Microbiol.">
        <title>The Global Catalogue of Microorganisms (GCM) 10K type strain sequencing project: providing services to taxonomists for standard genome sequencing and annotation.</title>
        <authorList>
            <consortium name="The Broad Institute Genomics Platform"/>
            <consortium name="The Broad Institute Genome Sequencing Center for Infectious Disease"/>
            <person name="Wu L."/>
            <person name="Ma J."/>
        </authorList>
    </citation>
    <scope>NUCLEOTIDE SEQUENCE [LARGE SCALE GENOMIC DNA]</scope>
    <source>
        <strain evidence="3">CCUG 50349</strain>
    </source>
</reference>
<dbReference type="RefSeq" id="WP_379740014.1">
    <property type="nucleotide sequence ID" value="NZ_JBHSGW010000009.1"/>
</dbReference>
<sequence>MKNTILILLLSITYTSCKAQYSLQNYDSANDLPSGSYCADTFNDFNNYEGTWKSVLGNKDFTIILQKRTHVYYDFEDIYTDFLVGEYIYKENNVEIINTTSNLSTNEVRGNNINGRLFIQDNNDFPICYDCVPNERRVQLFFTDPTRTHVHALIVLRHKIENGVQVIKAFLYETLSITVEGDNLPEHLTVPTGEYTLIKQ</sequence>
<proteinExistence type="predicted"/>